<name>A0AAW0EEZ7_9AGAR</name>
<feature type="compositionally biased region" description="Low complexity" evidence="1">
    <location>
        <begin position="195"/>
        <end position="218"/>
    </location>
</feature>
<feature type="region of interest" description="Disordered" evidence="1">
    <location>
        <begin position="192"/>
        <end position="255"/>
    </location>
</feature>
<dbReference type="AlphaFoldDB" id="A0AAW0EEZ7"/>
<reference evidence="2 3" key="1">
    <citation type="submission" date="2024-01" db="EMBL/GenBank/DDBJ databases">
        <title>A draft genome for a cacao thread blight-causing isolate of Paramarasmius palmivorus.</title>
        <authorList>
            <person name="Baruah I.K."/>
            <person name="Bukari Y."/>
            <person name="Amoako-Attah I."/>
            <person name="Meinhardt L.W."/>
            <person name="Bailey B.A."/>
            <person name="Cohen S.P."/>
        </authorList>
    </citation>
    <scope>NUCLEOTIDE SEQUENCE [LARGE SCALE GENOMIC DNA]</scope>
    <source>
        <strain evidence="2 3">GH-12</strain>
    </source>
</reference>
<proteinExistence type="predicted"/>
<evidence type="ECO:0000313" key="2">
    <source>
        <dbReference type="EMBL" id="KAK7062872.1"/>
    </source>
</evidence>
<dbReference type="Proteomes" id="UP001383192">
    <property type="component" value="Unassembled WGS sequence"/>
</dbReference>
<dbReference type="PANTHER" id="PTHR47842:SF3">
    <property type="entry name" value="DUF676 DOMAIN-CONTAINING PROTEIN"/>
    <property type="match status" value="1"/>
</dbReference>
<protein>
    <submittedName>
        <fullName evidence="2">Uncharacterized protein</fullName>
    </submittedName>
</protein>
<dbReference type="EMBL" id="JAYKXP010000001">
    <property type="protein sequence ID" value="KAK7062872.1"/>
    <property type="molecule type" value="Genomic_DNA"/>
</dbReference>
<feature type="compositionally biased region" description="Basic and acidic residues" evidence="1">
    <location>
        <begin position="219"/>
        <end position="255"/>
    </location>
</feature>
<gene>
    <name evidence="2" type="ORF">VNI00_000369</name>
</gene>
<sequence>MGGLLVAEATTDPSIVNLRPRRIVGMIAFDCPYLGMHPHVVITGIASLLPNKSEGGQTEKEMNVDPNVKIVDNKVTDDWENFKRNMDHDPFVKWVRKHSDEPFNAGKTWIVEHFQFGSCMFDPSGLKNRYTRLVEWNGPWVNYWTMTLPKDPAAPTHSHEGSTSPSLENGEEFVQENNLALMGNGFADNMSIGGTSTHSSQPSFTFSTSSNVSSAGTSEGDKASLKEQEKVQKQRLKEEKRLQKQREKEAKAAAKAFAKAEKEKNKEKIGHHFVVLPTGLGAILGGGDKWEKVVIGGVNDEVAAHCGMFIPGQNLDYEGLVERVGRKVLDWCETL</sequence>
<evidence type="ECO:0000256" key="1">
    <source>
        <dbReference type="SAM" id="MobiDB-lite"/>
    </source>
</evidence>
<evidence type="ECO:0000313" key="3">
    <source>
        <dbReference type="Proteomes" id="UP001383192"/>
    </source>
</evidence>
<accession>A0AAW0EEZ7</accession>
<organism evidence="2 3">
    <name type="scientific">Paramarasmius palmivorus</name>
    <dbReference type="NCBI Taxonomy" id="297713"/>
    <lineage>
        <taxon>Eukaryota</taxon>
        <taxon>Fungi</taxon>
        <taxon>Dikarya</taxon>
        <taxon>Basidiomycota</taxon>
        <taxon>Agaricomycotina</taxon>
        <taxon>Agaricomycetes</taxon>
        <taxon>Agaricomycetidae</taxon>
        <taxon>Agaricales</taxon>
        <taxon>Marasmiineae</taxon>
        <taxon>Marasmiaceae</taxon>
        <taxon>Paramarasmius</taxon>
    </lineage>
</organism>
<dbReference type="PANTHER" id="PTHR47842">
    <property type="entry name" value="EXPRESSED PROTEIN"/>
    <property type="match status" value="1"/>
</dbReference>
<comment type="caution">
    <text evidence="2">The sequence shown here is derived from an EMBL/GenBank/DDBJ whole genome shotgun (WGS) entry which is preliminary data.</text>
</comment>
<keyword evidence="3" id="KW-1185">Reference proteome</keyword>